<accession>A0ABW2IL58</accession>
<dbReference type="InterPro" id="IPR027470">
    <property type="entry name" value="Cation_efflux_CTD"/>
</dbReference>
<evidence type="ECO:0000313" key="11">
    <source>
        <dbReference type="EMBL" id="MFC7291672.1"/>
    </source>
</evidence>
<keyword evidence="12" id="KW-1185">Reference proteome</keyword>
<organism evidence="11 12">
    <name type="scientific">Hirschia litorea</name>
    <dbReference type="NCBI Taxonomy" id="1199156"/>
    <lineage>
        <taxon>Bacteria</taxon>
        <taxon>Pseudomonadati</taxon>
        <taxon>Pseudomonadota</taxon>
        <taxon>Alphaproteobacteria</taxon>
        <taxon>Hyphomonadales</taxon>
        <taxon>Hyphomonadaceae</taxon>
        <taxon>Hirschia</taxon>
    </lineage>
</organism>
<dbReference type="InterPro" id="IPR050291">
    <property type="entry name" value="CDF_Transporter"/>
</dbReference>
<keyword evidence="3" id="KW-0813">Transport</keyword>
<evidence type="ECO:0000256" key="7">
    <source>
        <dbReference type="ARBA" id="ARBA00023136"/>
    </source>
</evidence>
<feature type="transmembrane region" description="Helical" evidence="8">
    <location>
        <begin position="57"/>
        <end position="77"/>
    </location>
</feature>
<keyword evidence="5 8" id="KW-0812">Transmembrane</keyword>
<dbReference type="Gene3D" id="1.20.1510.10">
    <property type="entry name" value="Cation efflux protein transmembrane domain"/>
    <property type="match status" value="1"/>
</dbReference>
<evidence type="ECO:0000259" key="9">
    <source>
        <dbReference type="Pfam" id="PF01545"/>
    </source>
</evidence>
<dbReference type="InterPro" id="IPR002524">
    <property type="entry name" value="Cation_efflux"/>
</dbReference>
<dbReference type="SUPFAM" id="SSF161111">
    <property type="entry name" value="Cation efflux protein transmembrane domain-like"/>
    <property type="match status" value="1"/>
</dbReference>
<protein>
    <submittedName>
        <fullName evidence="11">Cation diffusion facilitator family transporter</fullName>
    </submittedName>
</protein>
<dbReference type="NCBIfam" id="TIGR01297">
    <property type="entry name" value="CDF"/>
    <property type="match status" value="1"/>
</dbReference>
<gene>
    <name evidence="11" type="ORF">ACFQS8_08595</name>
</gene>
<dbReference type="Proteomes" id="UP001596492">
    <property type="component" value="Unassembled WGS sequence"/>
</dbReference>
<dbReference type="Pfam" id="PF16916">
    <property type="entry name" value="ZT_dimer"/>
    <property type="match status" value="1"/>
</dbReference>
<feature type="transmembrane region" description="Helical" evidence="8">
    <location>
        <begin position="89"/>
        <end position="109"/>
    </location>
</feature>
<keyword evidence="6 8" id="KW-1133">Transmembrane helix</keyword>
<evidence type="ECO:0000256" key="2">
    <source>
        <dbReference type="ARBA" id="ARBA00008114"/>
    </source>
</evidence>
<dbReference type="PANTHER" id="PTHR43840:SF41">
    <property type="entry name" value="CATION-EFFLUX PUMP FIEF"/>
    <property type="match status" value="1"/>
</dbReference>
<feature type="transmembrane region" description="Helical" evidence="8">
    <location>
        <begin position="193"/>
        <end position="210"/>
    </location>
</feature>
<dbReference type="Gene3D" id="3.30.70.1350">
    <property type="entry name" value="Cation efflux protein, cytoplasmic domain"/>
    <property type="match status" value="1"/>
</dbReference>
<evidence type="ECO:0000256" key="4">
    <source>
        <dbReference type="ARBA" id="ARBA00022475"/>
    </source>
</evidence>
<keyword evidence="4" id="KW-1003">Cell membrane</keyword>
<dbReference type="RefSeq" id="WP_382166909.1">
    <property type="nucleotide sequence ID" value="NZ_JBHTBR010000004.1"/>
</dbReference>
<evidence type="ECO:0000256" key="3">
    <source>
        <dbReference type="ARBA" id="ARBA00022448"/>
    </source>
</evidence>
<comment type="caution">
    <text evidence="11">The sequence shown here is derived from an EMBL/GenBank/DDBJ whole genome shotgun (WGS) entry which is preliminary data.</text>
</comment>
<feature type="domain" description="Cation efflux protein cytoplasmic" evidence="10">
    <location>
        <begin position="222"/>
        <end position="298"/>
    </location>
</feature>
<feature type="transmembrane region" description="Helical" evidence="8">
    <location>
        <begin position="165"/>
        <end position="187"/>
    </location>
</feature>
<evidence type="ECO:0000256" key="5">
    <source>
        <dbReference type="ARBA" id="ARBA00022692"/>
    </source>
</evidence>
<evidence type="ECO:0000313" key="12">
    <source>
        <dbReference type="Proteomes" id="UP001596492"/>
    </source>
</evidence>
<comment type="similarity">
    <text evidence="2">Belongs to the cation diffusion facilitator (CDF) transporter (TC 2.A.4) family.</text>
</comment>
<dbReference type="InterPro" id="IPR058533">
    <property type="entry name" value="Cation_efflux_TM"/>
</dbReference>
<dbReference type="PANTHER" id="PTHR43840">
    <property type="entry name" value="MITOCHONDRIAL METAL TRANSPORTER 1-RELATED"/>
    <property type="match status" value="1"/>
</dbReference>
<feature type="transmembrane region" description="Helical" evidence="8">
    <location>
        <begin position="24"/>
        <end position="45"/>
    </location>
</feature>
<evidence type="ECO:0000256" key="1">
    <source>
        <dbReference type="ARBA" id="ARBA00004141"/>
    </source>
</evidence>
<proteinExistence type="inferred from homology"/>
<evidence type="ECO:0000256" key="8">
    <source>
        <dbReference type="SAM" id="Phobius"/>
    </source>
</evidence>
<dbReference type="InterPro" id="IPR027469">
    <property type="entry name" value="Cation_efflux_TMD_sf"/>
</dbReference>
<sequence>MAHDSMPAGRLTPTEAAAITKRTVLLSVATASILIAIKLWAWIVSDSVSVLASLADSGLDLAASLVTLGAVIYAAAPPDHEHRYGHGKAEGFAALMQAALVGASAALIAREAVDRFLDPRPIIEGIIPIIVMCISIALTMLLIVFQTRALKQTGSVATAGDRAHYAADVAANIAVIGGVIGSAYLKIPFIDPLVGLGVAAWLALGAFNVAREAIDQLMDKELSDEARARIIELAQGSQAQLSVHQLRTRSAGPIIHIQFHLDLPETTSLAQAHDIMVECENRILTEFPGADILIHPDPKDAAPHGTAFFNEARETTSPSD</sequence>
<feature type="domain" description="Cation efflux protein transmembrane" evidence="9">
    <location>
        <begin position="24"/>
        <end position="218"/>
    </location>
</feature>
<dbReference type="Pfam" id="PF01545">
    <property type="entry name" value="Cation_efflux"/>
    <property type="match status" value="1"/>
</dbReference>
<keyword evidence="7 8" id="KW-0472">Membrane</keyword>
<evidence type="ECO:0000259" key="10">
    <source>
        <dbReference type="Pfam" id="PF16916"/>
    </source>
</evidence>
<comment type="subcellular location">
    <subcellularLocation>
        <location evidence="1">Membrane</location>
        <topology evidence="1">Multi-pass membrane protein</topology>
    </subcellularLocation>
</comment>
<dbReference type="InterPro" id="IPR036837">
    <property type="entry name" value="Cation_efflux_CTD_sf"/>
</dbReference>
<dbReference type="SUPFAM" id="SSF160240">
    <property type="entry name" value="Cation efflux protein cytoplasmic domain-like"/>
    <property type="match status" value="1"/>
</dbReference>
<reference evidence="12" key="1">
    <citation type="journal article" date="2019" name="Int. J. Syst. Evol. Microbiol.">
        <title>The Global Catalogue of Microorganisms (GCM) 10K type strain sequencing project: providing services to taxonomists for standard genome sequencing and annotation.</title>
        <authorList>
            <consortium name="The Broad Institute Genomics Platform"/>
            <consortium name="The Broad Institute Genome Sequencing Center for Infectious Disease"/>
            <person name="Wu L."/>
            <person name="Ma J."/>
        </authorList>
    </citation>
    <scope>NUCLEOTIDE SEQUENCE [LARGE SCALE GENOMIC DNA]</scope>
    <source>
        <strain evidence="12">CCUG 51308</strain>
    </source>
</reference>
<name>A0ABW2IL58_9PROT</name>
<dbReference type="EMBL" id="JBHTBR010000004">
    <property type="protein sequence ID" value="MFC7291672.1"/>
    <property type="molecule type" value="Genomic_DNA"/>
</dbReference>
<feature type="transmembrane region" description="Helical" evidence="8">
    <location>
        <begin position="121"/>
        <end position="145"/>
    </location>
</feature>
<evidence type="ECO:0000256" key="6">
    <source>
        <dbReference type="ARBA" id="ARBA00022989"/>
    </source>
</evidence>